<evidence type="ECO:0000256" key="2">
    <source>
        <dbReference type="ARBA" id="ARBA00011738"/>
    </source>
</evidence>
<feature type="binding site" evidence="10">
    <location>
        <position position="171"/>
    </location>
    <ligand>
        <name>substrate</name>
    </ligand>
</feature>
<evidence type="ECO:0000256" key="7">
    <source>
        <dbReference type="ARBA" id="ARBA00023080"/>
    </source>
</evidence>
<dbReference type="EMBL" id="FMYV01000002">
    <property type="protein sequence ID" value="SDC19897.1"/>
    <property type="molecule type" value="Genomic_DNA"/>
</dbReference>
<comment type="catalytic activity">
    <reaction evidence="8 10">
        <text>dITP + H2O = dIMP + diphosphate + H(+)</text>
        <dbReference type="Rhea" id="RHEA:28342"/>
        <dbReference type="ChEBI" id="CHEBI:15377"/>
        <dbReference type="ChEBI" id="CHEBI:15378"/>
        <dbReference type="ChEBI" id="CHEBI:33019"/>
        <dbReference type="ChEBI" id="CHEBI:61194"/>
        <dbReference type="ChEBI" id="CHEBI:61382"/>
        <dbReference type="EC" id="3.6.1.66"/>
    </reaction>
</comment>
<accession>A0A1G6JMI6</accession>
<keyword evidence="4 10" id="KW-0547">Nucleotide-binding</keyword>
<keyword evidence="7 10" id="KW-0546">Nucleotide metabolism</keyword>
<organism evidence="12 14">
    <name type="scientific">Geotoga petraea</name>
    <dbReference type="NCBI Taxonomy" id="28234"/>
    <lineage>
        <taxon>Bacteria</taxon>
        <taxon>Thermotogati</taxon>
        <taxon>Thermotogota</taxon>
        <taxon>Thermotogae</taxon>
        <taxon>Petrotogales</taxon>
        <taxon>Petrotogaceae</taxon>
        <taxon>Geotoga</taxon>
    </lineage>
</organism>
<evidence type="ECO:0000313" key="13">
    <source>
        <dbReference type="EMBL" id="TGG88264.1"/>
    </source>
</evidence>
<comment type="similarity">
    <text evidence="1 10 11">Belongs to the HAM1 NTPase family.</text>
</comment>
<keyword evidence="6 10" id="KW-0460">Magnesium</keyword>
<evidence type="ECO:0000256" key="1">
    <source>
        <dbReference type="ARBA" id="ARBA00008023"/>
    </source>
</evidence>
<comment type="cofactor">
    <cofactor evidence="10">
        <name>Mg(2+)</name>
        <dbReference type="ChEBI" id="CHEBI:18420"/>
    </cofactor>
    <text evidence="10">Binds 1 Mg(2+) ion per subunit.</text>
</comment>
<evidence type="ECO:0000256" key="3">
    <source>
        <dbReference type="ARBA" id="ARBA00022723"/>
    </source>
</evidence>
<dbReference type="GO" id="GO:0036222">
    <property type="term" value="F:XTP diphosphatase activity"/>
    <property type="evidence" value="ECO:0007669"/>
    <property type="project" value="UniProtKB-UniRule"/>
</dbReference>
<dbReference type="GO" id="GO:0005829">
    <property type="term" value="C:cytosol"/>
    <property type="evidence" value="ECO:0007669"/>
    <property type="project" value="TreeGrafter"/>
</dbReference>
<comment type="subunit">
    <text evidence="2 10">Homodimer.</text>
</comment>
<feature type="binding site" evidence="10">
    <location>
        <begin position="8"/>
        <end position="13"/>
    </location>
    <ligand>
        <name>substrate</name>
    </ligand>
</feature>
<evidence type="ECO:0000256" key="4">
    <source>
        <dbReference type="ARBA" id="ARBA00022741"/>
    </source>
</evidence>
<dbReference type="AlphaFoldDB" id="A0A1G6JMI6"/>
<feature type="binding site" evidence="10">
    <location>
        <position position="69"/>
    </location>
    <ligand>
        <name>Mg(2+)</name>
        <dbReference type="ChEBI" id="CHEBI:18420"/>
    </ligand>
</feature>
<dbReference type="STRING" id="28234.SAMN04488588_0576"/>
<evidence type="ECO:0000313" key="15">
    <source>
        <dbReference type="Proteomes" id="UP000297288"/>
    </source>
</evidence>
<dbReference type="Gene3D" id="3.90.950.10">
    <property type="match status" value="1"/>
</dbReference>
<feature type="binding site" evidence="10">
    <location>
        <begin position="148"/>
        <end position="151"/>
    </location>
    <ligand>
        <name>substrate</name>
    </ligand>
</feature>
<comment type="catalytic activity">
    <reaction evidence="10">
        <text>ITP + H2O = IMP + diphosphate + H(+)</text>
        <dbReference type="Rhea" id="RHEA:29399"/>
        <dbReference type="ChEBI" id="CHEBI:15377"/>
        <dbReference type="ChEBI" id="CHEBI:15378"/>
        <dbReference type="ChEBI" id="CHEBI:33019"/>
        <dbReference type="ChEBI" id="CHEBI:58053"/>
        <dbReference type="ChEBI" id="CHEBI:61402"/>
        <dbReference type="EC" id="3.6.1.66"/>
    </reaction>
</comment>
<evidence type="ECO:0000256" key="8">
    <source>
        <dbReference type="ARBA" id="ARBA00051875"/>
    </source>
</evidence>
<evidence type="ECO:0000256" key="6">
    <source>
        <dbReference type="ARBA" id="ARBA00022842"/>
    </source>
</evidence>
<dbReference type="FunFam" id="3.90.950.10:FF:000001">
    <property type="entry name" value="dITP/XTP pyrophosphatase"/>
    <property type="match status" value="1"/>
</dbReference>
<dbReference type="Pfam" id="PF01725">
    <property type="entry name" value="Ham1p_like"/>
    <property type="match status" value="1"/>
</dbReference>
<reference evidence="12 14" key="1">
    <citation type="submission" date="2016-10" db="EMBL/GenBank/DDBJ databases">
        <authorList>
            <person name="de Groot N.N."/>
        </authorList>
    </citation>
    <scope>NUCLEOTIDE SEQUENCE [LARGE SCALE GENOMIC DNA]</scope>
    <source>
        <strain evidence="12 14">WG14</strain>
    </source>
</reference>
<evidence type="ECO:0000256" key="10">
    <source>
        <dbReference type="HAMAP-Rule" id="MF_01405"/>
    </source>
</evidence>
<dbReference type="RefSeq" id="WP_091402639.1">
    <property type="nucleotide sequence ID" value="NZ_FMYV01000002.1"/>
</dbReference>
<dbReference type="HAMAP" id="MF_01405">
    <property type="entry name" value="Non_canon_purine_NTPase"/>
    <property type="match status" value="1"/>
</dbReference>
<feature type="active site" description="Proton acceptor" evidence="10">
    <location>
        <position position="69"/>
    </location>
</feature>
<dbReference type="Proteomes" id="UP000199322">
    <property type="component" value="Unassembled WGS sequence"/>
</dbReference>
<feature type="binding site" evidence="10">
    <location>
        <position position="70"/>
    </location>
    <ligand>
        <name>substrate</name>
    </ligand>
</feature>
<evidence type="ECO:0000313" key="12">
    <source>
        <dbReference type="EMBL" id="SDC19897.1"/>
    </source>
</evidence>
<comment type="function">
    <text evidence="10">Pyrophosphatase that catalyzes the hydrolysis of nucleoside triphosphates to their monophosphate derivatives, with a high preference for the non-canonical purine nucleotides XTP (xanthosine triphosphate), dITP (deoxyinosine triphosphate) and ITP. Seems to function as a house-cleaning enzyme that removes non-canonical purine nucleotides from the nucleotide pool, thus preventing their incorporation into DNA/RNA and avoiding chromosomal lesions.</text>
</comment>
<dbReference type="GO" id="GO:0017111">
    <property type="term" value="F:ribonucleoside triphosphate phosphatase activity"/>
    <property type="evidence" value="ECO:0007669"/>
    <property type="project" value="InterPro"/>
</dbReference>
<dbReference type="InterPro" id="IPR002637">
    <property type="entry name" value="RdgB/HAM1"/>
</dbReference>
<comment type="catalytic activity">
    <reaction evidence="9 10">
        <text>XTP + H2O = XMP + diphosphate + H(+)</text>
        <dbReference type="Rhea" id="RHEA:28610"/>
        <dbReference type="ChEBI" id="CHEBI:15377"/>
        <dbReference type="ChEBI" id="CHEBI:15378"/>
        <dbReference type="ChEBI" id="CHEBI:33019"/>
        <dbReference type="ChEBI" id="CHEBI:57464"/>
        <dbReference type="ChEBI" id="CHEBI:61314"/>
        <dbReference type="EC" id="3.6.1.66"/>
    </reaction>
</comment>
<keyword evidence="3 10" id="KW-0479">Metal-binding</keyword>
<dbReference type="GO" id="GO:0046872">
    <property type="term" value="F:metal ion binding"/>
    <property type="evidence" value="ECO:0007669"/>
    <property type="project" value="UniProtKB-KW"/>
</dbReference>
<reference evidence="13 15" key="2">
    <citation type="submission" date="2019-04" db="EMBL/GenBank/DDBJ databases">
        <title>Draft genome sequence data and analysis of a Fermenting Bacterium, Geotoga petraea strain HO-Geo1, isolated from heavy-oil petroleum reservoir in Russia.</title>
        <authorList>
            <person name="Grouzdev D.S."/>
            <person name="Semenova E.M."/>
            <person name="Sokolova D.S."/>
            <person name="Tourova T.P."/>
            <person name="Poltaraus A.B."/>
            <person name="Nazina T.N."/>
        </authorList>
    </citation>
    <scope>NUCLEOTIDE SEQUENCE [LARGE SCALE GENOMIC DNA]</scope>
    <source>
        <strain evidence="13 15">HO-Geo1</strain>
    </source>
</reference>
<dbReference type="PANTHER" id="PTHR11067">
    <property type="entry name" value="INOSINE TRIPHOSPHATE PYROPHOSPHATASE/HAM1 PROTEIN"/>
    <property type="match status" value="1"/>
</dbReference>
<dbReference type="InterPro" id="IPR029001">
    <property type="entry name" value="ITPase-like_fam"/>
</dbReference>
<name>A0A1G6JMI6_9BACT</name>
<evidence type="ECO:0000313" key="14">
    <source>
        <dbReference type="Proteomes" id="UP000199322"/>
    </source>
</evidence>
<sequence length="193" mass="21944">MKEIYFATSNQHKLNEIQEIFKNHFIVKSIFDLVDYFEPEECADSFIGNSTIKAVTAGSLVNKPVFADDSGLCIDSLKGFPGVKSARYMEGHTYMEKMETLLKKIDNNRKAYFASAATFYDPKTHILISTEGRVYGSISKDIRGKNGFGYDPFFIPEGFEQTFGELGEEIKNKISHRFNAFDKLKDILYKLGL</sequence>
<dbReference type="EMBL" id="SRME01000002">
    <property type="protein sequence ID" value="TGG88264.1"/>
    <property type="molecule type" value="Genomic_DNA"/>
</dbReference>
<dbReference type="GO" id="GO:0036220">
    <property type="term" value="F:ITP diphosphatase activity"/>
    <property type="evidence" value="ECO:0007669"/>
    <property type="project" value="UniProtKB-UniRule"/>
</dbReference>
<keyword evidence="5 10" id="KW-0378">Hydrolase</keyword>
<feature type="binding site" evidence="10">
    <location>
        <position position="40"/>
    </location>
    <ligand>
        <name>Mg(2+)</name>
        <dbReference type="ChEBI" id="CHEBI:18420"/>
    </ligand>
</feature>
<dbReference type="GO" id="GO:0009146">
    <property type="term" value="P:purine nucleoside triphosphate catabolic process"/>
    <property type="evidence" value="ECO:0007669"/>
    <property type="project" value="UniProtKB-UniRule"/>
</dbReference>
<dbReference type="OrthoDB" id="9807456at2"/>
<gene>
    <name evidence="13" type="primary">rdgB</name>
    <name evidence="13" type="ORF">E4650_04285</name>
    <name evidence="12" type="ORF">SAMN04488588_0576</name>
</gene>
<dbReference type="InterPro" id="IPR020922">
    <property type="entry name" value="dITP/XTP_pyrophosphatase"/>
</dbReference>
<dbReference type="Proteomes" id="UP000297288">
    <property type="component" value="Unassembled WGS sequence"/>
</dbReference>
<evidence type="ECO:0000256" key="11">
    <source>
        <dbReference type="RuleBase" id="RU003781"/>
    </source>
</evidence>
<keyword evidence="14" id="KW-1185">Reference proteome</keyword>
<dbReference type="CDD" id="cd00515">
    <property type="entry name" value="HAM1"/>
    <property type="match status" value="1"/>
</dbReference>
<dbReference type="NCBIfam" id="TIGR00042">
    <property type="entry name" value="RdgB/HAM1 family non-canonical purine NTP pyrophosphatase"/>
    <property type="match status" value="1"/>
</dbReference>
<dbReference type="GO" id="GO:0035870">
    <property type="term" value="F:dITP diphosphatase activity"/>
    <property type="evidence" value="ECO:0007669"/>
    <property type="project" value="UniProtKB-UniRule"/>
</dbReference>
<dbReference type="GO" id="GO:0000166">
    <property type="term" value="F:nucleotide binding"/>
    <property type="evidence" value="ECO:0007669"/>
    <property type="project" value="UniProtKB-KW"/>
</dbReference>
<feature type="binding site" evidence="10">
    <location>
        <begin position="176"/>
        <end position="177"/>
    </location>
    <ligand>
        <name>substrate</name>
    </ligand>
</feature>
<evidence type="ECO:0000256" key="5">
    <source>
        <dbReference type="ARBA" id="ARBA00022801"/>
    </source>
</evidence>
<proteinExistence type="inferred from homology"/>
<dbReference type="SUPFAM" id="SSF52972">
    <property type="entry name" value="ITPase-like"/>
    <property type="match status" value="1"/>
</dbReference>
<dbReference type="GO" id="GO:0009117">
    <property type="term" value="P:nucleotide metabolic process"/>
    <property type="evidence" value="ECO:0007669"/>
    <property type="project" value="UniProtKB-KW"/>
</dbReference>
<protein>
    <recommendedName>
        <fullName evidence="10">dITP/XTP pyrophosphatase</fullName>
        <ecNumber evidence="10">3.6.1.66</ecNumber>
    </recommendedName>
    <alternativeName>
        <fullName evidence="10">Non-canonical purine NTP pyrophosphatase</fullName>
    </alternativeName>
    <alternativeName>
        <fullName evidence="10">Non-standard purine NTP pyrophosphatase</fullName>
    </alternativeName>
    <alternativeName>
        <fullName evidence="10">Nucleoside-triphosphate diphosphatase</fullName>
    </alternativeName>
    <alternativeName>
        <fullName evidence="10">Nucleoside-triphosphate pyrophosphatase</fullName>
        <shortName evidence="10">NTPase</shortName>
    </alternativeName>
</protein>
<dbReference type="PANTHER" id="PTHR11067:SF9">
    <property type="entry name" value="INOSINE TRIPHOSPHATE PYROPHOSPHATASE"/>
    <property type="match status" value="1"/>
</dbReference>
<dbReference type="EC" id="3.6.1.66" evidence="10"/>
<evidence type="ECO:0000256" key="9">
    <source>
        <dbReference type="ARBA" id="ARBA00052017"/>
    </source>
</evidence>